<dbReference type="PANTHER" id="PTHR31313:SF81">
    <property type="entry name" value="TY1 ENHANCER ACTIVATOR"/>
    <property type="match status" value="1"/>
</dbReference>
<feature type="compositionally biased region" description="Low complexity" evidence="7">
    <location>
        <begin position="621"/>
        <end position="634"/>
    </location>
</feature>
<evidence type="ECO:0000256" key="7">
    <source>
        <dbReference type="SAM" id="MobiDB-lite"/>
    </source>
</evidence>
<feature type="region of interest" description="Disordered" evidence="7">
    <location>
        <begin position="649"/>
        <end position="674"/>
    </location>
</feature>
<dbReference type="InterPro" id="IPR051615">
    <property type="entry name" value="Transcr_Regulatory_Elem"/>
</dbReference>
<feature type="compositionally biased region" description="Polar residues" evidence="7">
    <location>
        <begin position="599"/>
        <end position="613"/>
    </location>
</feature>
<organism evidence="8 9">
    <name type="scientific">Racocetra fulgida</name>
    <dbReference type="NCBI Taxonomy" id="60492"/>
    <lineage>
        <taxon>Eukaryota</taxon>
        <taxon>Fungi</taxon>
        <taxon>Fungi incertae sedis</taxon>
        <taxon>Mucoromycota</taxon>
        <taxon>Glomeromycotina</taxon>
        <taxon>Glomeromycetes</taxon>
        <taxon>Diversisporales</taxon>
        <taxon>Gigasporaceae</taxon>
        <taxon>Racocetra</taxon>
    </lineage>
</organism>
<dbReference type="EMBL" id="CAJVPZ010005982">
    <property type="protein sequence ID" value="CAG8568106.1"/>
    <property type="molecule type" value="Genomic_DNA"/>
</dbReference>
<accession>A0A9N9BHF7</accession>
<sequence length="801" mass="91774">RKVKCDKERPECGTYQQGMSSLPDSTSLENQLNYLQGVQFGQLFDETGFLAMATRLPPGVDVENFQISGMLTRPLVTVQPGDNTFGNYVMITTEVLQNSINIASNIQRPPEQCQYDPTYFINQADFAALIQQVPKTSEDSEMSDLTLSIENLRLYESTRYVGEGSLLMLDDNNDERIIPLMPEGQDELSPVDDSLKYLPNIEIVEQLINLYFKHVHRYFPALRVQVIWDALQNISKPQHLLLLNCIFFVASPFHDDPDKQDGKIYFDRAEVFKMEEVERLRNEAFWMTFISENFVSTTYGRPNMIDETDCNINVPRISYDSNLLDDDARLEIAYINLINLSRICARVRKYLHAASRLRFLMQDDQNKFQVLDAALANQYPDVPYSSDSLAICMQRAIIIVHCLEILLSKHPEFFALAVSGPFAINPAKRVFIWHARYDLVETEDGTIRKSENCRKSEEMLMRLEVIENQISRISRRYDRGRIHYDEGFNDRPAEWLGMTQHRKKIDRNAIVPREWESFIADDDKATRKQYSVIAKKQSGPFMPKRQNSGVYRSTNGNRMHSSCSLLTQPLSEEPMNEPNFIFKTDRDFQFSAFQQPSSINNNMFQDDQFHSSTQPPPPIIQDFSSSPLQQSQSIQDNIDQVQYSLDMKPNNDMLRTPPQSARLSQWPRSNDGTPALSPTLVSATANVILTPPPQSDLYIESNDFMNNEGLAMLQNSNAQEQMFHDEFVNENNGIGYDDSGDSIFGLGISVSTDNYRQEQQVHRNETAIGMAKTNHQQVEVTSHSWQATIKTTSTADKRTVE</sequence>
<protein>
    <submittedName>
        <fullName evidence="8">14161_t:CDS:1</fullName>
    </submittedName>
</protein>
<keyword evidence="2" id="KW-0862">Zinc</keyword>
<evidence type="ECO:0000256" key="4">
    <source>
        <dbReference type="ARBA" id="ARBA00023125"/>
    </source>
</evidence>
<evidence type="ECO:0000256" key="5">
    <source>
        <dbReference type="ARBA" id="ARBA00023163"/>
    </source>
</evidence>
<feature type="compositionally biased region" description="Polar residues" evidence="7">
    <location>
        <begin position="657"/>
        <end position="672"/>
    </location>
</feature>
<comment type="caution">
    <text evidence="8">The sequence shown here is derived from an EMBL/GenBank/DDBJ whole genome shotgun (WGS) entry which is preliminary data.</text>
</comment>
<feature type="non-terminal residue" evidence="8">
    <location>
        <position position="801"/>
    </location>
</feature>
<keyword evidence="6" id="KW-0539">Nucleus</keyword>
<proteinExistence type="predicted"/>
<dbReference type="AlphaFoldDB" id="A0A9N9BHF7"/>
<keyword evidence="3" id="KW-0805">Transcription regulation</keyword>
<dbReference type="GO" id="GO:0046872">
    <property type="term" value="F:metal ion binding"/>
    <property type="evidence" value="ECO:0007669"/>
    <property type="project" value="UniProtKB-KW"/>
</dbReference>
<gene>
    <name evidence="8" type="ORF">RFULGI_LOCUS5342</name>
</gene>
<evidence type="ECO:0000313" key="8">
    <source>
        <dbReference type="EMBL" id="CAG8568106.1"/>
    </source>
</evidence>
<dbReference type="Proteomes" id="UP000789396">
    <property type="component" value="Unassembled WGS sequence"/>
</dbReference>
<dbReference type="PANTHER" id="PTHR31313">
    <property type="entry name" value="TY1 ENHANCER ACTIVATOR"/>
    <property type="match status" value="1"/>
</dbReference>
<dbReference type="OrthoDB" id="2406834at2759"/>
<evidence type="ECO:0000256" key="6">
    <source>
        <dbReference type="ARBA" id="ARBA00023242"/>
    </source>
</evidence>
<keyword evidence="1" id="KW-0479">Metal-binding</keyword>
<evidence type="ECO:0000256" key="3">
    <source>
        <dbReference type="ARBA" id="ARBA00023015"/>
    </source>
</evidence>
<feature type="region of interest" description="Disordered" evidence="7">
    <location>
        <begin position="599"/>
        <end position="634"/>
    </location>
</feature>
<dbReference type="CDD" id="cd12148">
    <property type="entry name" value="fungal_TF_MHR"/>
    <property type="match status" value="1"/>
</dbReference>
<evidence type="ECO:0000256" key="2">
    <source>
        <dbReference type="ARBA" id="ARBA00022833"/>
    </source>
</evidence>
<keyword evidence="9" id="KW-1185">Reference proteome</keyword>
<evidence type="ECO:0000256" key="1">
    <source>
        <dbReference type="ARBA" id="ARBA00022723"/>
    </source>
</evidence>
<evidence type="ECO:0000313" key="9">
    <source>
        <dbReference type="Proteomes" id="UP000789396"/>
    </source>
</evidence>
<name>A0A9N9BHF7_9GLOM</name>
<dbReference type="GO" id="GO:0003677">
    <property type="term" value="F:DNA binding"/>
    <property type="evidence" value="ECO:0007669"/>
    <property type="project" value="UniProtKB-KW"/>
</dbReference>
<keyword evidence="5" id="KW-0804">Transcription</keyword>
<feature type="non-terminal residue" evidence="8">
    <location>
        <position position="1"/>
    </location>
</feature>
<reference evidence="8" key="1">
    <citation type="submission" date="2021-06" db="EMBL/GenBank/DDBJ databases">
        <authorList>
            <person name="Kallberg Y."/>
            <person name="Tangrot J."/>
            <person name="Rosling A."/>
        </authorList>
    </citation>
    <scope>NUCLEOTIDE SEQUENCE</scope>
    <source>
        <strain evidence="8">IN212</strain>
    </source>
</reference>
<keyword evidence="4" id="KW-0238">DNA-binding</keyword>